<accession>A0A5P6N9Y2</accession>
<protein>
    <submittedName>
        <fullName evidence="3">Helix-turn-helix transcriptional regulator</fullName>
    </submittedName>
</protein>
<evidence type="ECO:0000313" key="4">
    <source>
        <dbReference type="Proteomes" id="UP000325385"/>
    </source>
</evidence>
<evidence type="ECO:0000313" key="3">
    <source>
        <dbReference type="EMBL" id="QFI62812.1"/>
    </source>
</evidence>
<feature type="domain" description="HTH luxR-type" evidence="2">
    <location>
        <begin position="98"/>
        <end position="155"/>
    </location>
</feature>
<dbReference type="Proteomes" id="UP000325385">
    <property type="component" value="Chromosome"/>
</dbReference>
<dbReference type="EMBL" id="CP032228">
    <property type="protein sequence ID" value="QFI62812.1"/>
    <property type="molecule type" value="Genomic_DNA"/>
</dbReference>
<dbReference type="InterPro" id="IPR000792">
    <property type="entry name" value="Tscrpt_reg_LuxR_C"/>
</dbReference>
<organism evidence="3 4">
    <name type="scientific">Qipengyuania flava</name>
    <dbReference type="NCBI Taxonomy" id="192812"/>
    <lineage>
        <taxon>Bacteria</taxon>
        <taxon>Pseudomonadati</taxon>
        <taxon>Pseudomonadota</taxon>
        <taxon>Alphaproteobacteria</taxon>
        <taxon>Sphingomonadales</taxon>
        <taxon>Erythrobacteraceae</taxon>
        <taxon>Qipengyuania</taxon>
    </lineage>
</organism>
<feature type="transmembrane region" description="Helical" evidence="1">
    <location>
        <begin position="43"/>
        <end position="65"/>
    </location>
</feature>
<dbReference type="Gene3D" id="1.10.10.10">
    <property type="entry name" value="Winged helix-like DNA-binding domain superfamily/Winged helix DNA-binding domain"/>
    <property type="match status" value="1"/>
</dbReference>
<dbReference type="InterPro" id="IPR036388">
    <property type="entry name" value="WH-like_DNA-bd_sf"/>
</dbReference>
<dbReference type="InterPro" id="IPR016032">
    <property type="entry name" value="Sig_transdc_resp-reg_C-effctor"/>
</dbReference>
<gene>
    <name evidence="3" type="ORF">D0Y83_05630</name>
</gene>
<dbReference type="GO" id="GO:0006355">
    <property type="term" value="P:regulation of DNA-templated transcription"/>
    <property type="evidence" value="ECO:0007669"/>
    <property type="project" value="InterPro"/>
</dbReference>
<keyword evidence="1" id="KW-0472">Membrane</keyword>
<keyword evidence="1" id="KW-1133">Transmembrane helix</keyword>
<dbReference type="GO" id="GO:0003677">
    <property type="term" value="F:DNA binding"/>
    <property type="evidence" value="ECO:0007669"/>
    <property type="project" value="InterPro"/>
</dbReference>
<dbReference type="RefSeq" id="WP_151885254.1">
    <property type="nucleotide sequence ID" value="NZ_CP032228.1"/>
</dbReference>
<dbReference type="SUPFAM" id="SSF46894">
    <property type="entry name" value="C-terminal effector domain of the bipartite response regulators"/>
    <property type="match status" value="1"/>
</dbReference>
<proteinExistence type="predicted"/>
<keyword evidence="1" id="KW-0812">Transmembrane</keyword>
<evidence type="ECO:0000259" key="2">
    <source>
        <dbReference type="SMART" id="SM00421"/>
    </source>
</evidence>
<sequence>MNDRKRNLERKATAMTIVVALQSIAALFFTIDVLDDAARSEDLAHLAIERLAVVALLAAIVVGAYQIRSLVLAARQDELAVALARGAASKLIQLRFTQWNLTRAEADVALFALKGCDVHQIAEMRGTAEGTVRAQLTRIYAKAGVNSQSTLIASFLDELIDAPLFD</sequence>
<reference evidence="4" key="1">
    <citation type="submission" date="2018-09" db="EMBL/GenBank/DDBJ databases">
        <title>Nocardia yunnanensis sp. nov., an actinomycete isolated from a soil sample.</title>
        <authorList>
            <person name="Zhang J."/>
        </authorList>
    </citation>
    <scope>NUCLEOTIDE SEQUENCE [LARGE SCALE GENOMIC DNA]</scope>
    <source>
        <strain evidence="4">21-3</strain>
    </source>
</reference>
<dbReference type="GeneID" id="69696765"/>
<dbReference type="AlphaFoldDB" id="A0A5P6N9Y2"/>
<feature type="transmembrane region" description="Helical" evidence="1">
    <location>
        <begin position="12"/>
        <end position="31"/>
    </location>
</feature>
<dbReference type="SMART" id="SM00421">
    <property type="entry name" value="HTH_LUXR"/>
    <property type="match status" value="1"/>
</dbReference>
<name>A0A5P6N9Y2_9SPHN</name>
<evidence type="ECO:0000256" key="1">
    <source>
        <dbReference type="SAM" id="Phobius"/>
    </source>
</evidence>